<name>A0A2S4VH27_9BASI</name>
<dbReference type="PANTHER" id="PTHR10334">
    <property type="entry name" value="CYSTEINE-RICH SECRETORY PROTEIN-RELATED"/>
    <property type="match status" value="1"/>
</dbReference>
<dbReference type="PRINTS" id="PR00837">
    <property type="entry name" value="V5TPXLIKE"/>
</dbReference>
<dbReference type="AlphaFoldDB" id="A0A2S4VH27"/>
<dbReference type="SUPFAM" id="SSF55797">
    <property type="entry name" value="PR-1-like"/>
    <property type="match status" value="1"/>
</dbReference>
<dbReference type="SMART" id="SM00198">
    <property type="entry name" value="SCP"/>
    <property type="match status" value="1"/>
</dbReference>
<gene>
    <name evidence="4" type="ORF">PSTT_07319</name>
</gene>
<organism evidence="4 5">
    <name type="scientific">Puccinia striiformis</name>
    <dbReference type="NCBI Taxonomy" id="27350"/>
    <lineage>
        <taxon>Eukaryota</taxon>
        <taxon>Fungi</taxon>
        <taxon>Dikarya</taxon>
        <taxon>Basidiomycota</taxon>
        <taxon>Pucciniomycotina</taxon>
        <taxon>Pucciniomycetes</taxon>
        <taxon>Pucciniales</taxon>
        <taxon>Pucciniaceae</taxon>
        <taxon>Puccinia</taxon>
    </lineage>
</organism>
<evidence type="ECO:0000313" key="5">
    <source>
        <dbReference type="Proteomes" id="UP000239156"/>
    </source>
</evidence>
<dbReference type="VEuPathDB" id="FungiDB:PSHT_05361"/>
<feature type="compositionally biased region" description="Basic and acidic residues" evidence="1">
    <location>
        <begin position="205"/>
        <end position="214"/>
    </location>
</feature>
<keyword evidence="2" id="KW-0812">Transmembrane</keyword>
<feature type="compositionally biased region" description="Basic residues" evidence="1">
    <location>
        <begin position="121"/>
        <end position="130"/>
    </location>
</feature>
<proteinExistence type="predicted"/>
<feature type="region of interest" description="Disordered" evidence="1">
    <location>
        <begin position="121"/>
        <end position="271"/>
    </location>
</feature>
<dbReference type="InterPro" id="IPR001283">
    <property type="entry name" value="CRISP-related"/>
</dbReference>
<reference evidence="4" key="1">
    <citation type="submission" date="2017-12" db="EMBL/GenBank/DDBJ databases">
        <title>Gene loss provides genomic basis for host adaptation in cereal stripe rust fungi.</title>
        <authorList>
            <person name="Xia C."/>
        </authorList>
    </citation>
    <scope>NUCLEOTIDE SEQUENCE [LARGE SCALE GENOMIC DNA]</scope>
    <source>
        <strain evidence="4">93-210</strain>
    </source>
</reference>
<dbReference type="VEuPathDB" id="FungiDB:PSTT_07319"/>
<feature type="domain" description="SCP" evidence="3">
    <location>
        <begin position="266"/>
        <end position="390"/>
    </location>
</feature>
<feature type="compositionally biased region" description="Basic and acidic residues" evidence="1">
    <location>
        <begin position="170"/>
        <end position="182"/>
    </location>
</feature>
<dbReference type="EMBL" id="PKSL01000061">
    <property type="protein sequence ID" value="POW08799.1"/>
    <property type="molecule type" value="Genomic_DNA"/>
</dbReference>
<dbReference type="Proteomes" id="UP000239156">
    <property type="component" value="Unassembled WGS sequence"/>
</dbReference>
<keyword evidence="2" id="KW-0472">Membrane</keyword>
<dbReference type="InterPro" id="IPR014044">
    <property type="entry name" value="CAP_dom"/>
</dbReference>
<feature type="compositionally biased region" description="Basic and acidic residues" evidence="1">
    <location>
        <begin position="131"/>
        <end position="144"/>
    </location>
</feature>
<feature type="compositionally biased region" description="Polar residues" evidence="1">
    <location>
        <begin position="192"/>
        <end position="202"/>
    </location>
</feature>
<protein>
    <recommendedName>
        <fullName evidence="3">SCP domain-containing protein</fullName>
    </recommendedName>
</protein>
<keyword evidence="5" id="KW-1185">Reference proteome</keyword>
<comment type="caution">
    <text evidence="4">The sequence shown here is derived from an EMBL/GenBank/DDBJ whole genome shotgun (WGS) entry which is preliminary data.</text>
</comment>
<evidence type="ECO:0000256" key="2">
    <source>
        <dbReference type="SAM" id="Phobius"/>
    </source>
</evidence>
<feature type="transmembrane region" description="Helical" evidence="2">
    <location>
        <begin position="21"/>
        <end position="40"/>
    </location>
</feature>
<feature type="compositionally biased region" description="Basic residues" evidence="1">
    <location>
        <begin position="215"/>
        <end position="224"/>
    </location>
</feature>
<keyword evidence="2" id="KW-1133">Transmembrane helix</keyword>
<dbReference type="Gene3D" id="3.40.33.10">
    <property type="entry name" value="CAP"/>
    <property type="match status" value="1"/>
</dbReference>
<evidence type="ECO:0000259" key="3">
    <source>
        <dbReference type="SMART" id="SM00198"/>
    </source>
</evidence>
<dbReference type="InterPro" id="IPR035940">
    <property type="entry name" value="CAP_sf"/>
</dbReference>
<dbReference type="Pfam" id="PF00188">
    <property type="entry name" value="CAP"/>
    <property type="match status" value="1"/>
</dbReference>
<evidence type="ECO:0000256" key="1">
    <source>
        <dbReference type="SAM" id="MobiDB-lite"/>
    </source>
</evidence>
<feature type="compositionally biased region" description="Pro residues" evidence="1">
    <location>
        <begin position="231"/>
        <end position="259"/>
    </location>
</feature>
<accession>A0A2S4VH27</accession>
<sequence>MSNLHTALVTPSKAMSSKSSIFSVKYPLWFSIIIILLFHLPSSSSTTSFSDRQSELWSRARLRARATSTFLNPLQLQQLTTRYTSLCVQGPNCKTTNAALSVAGGSAQGNTKDIHHRAKISTRTKSSRSLRVRDCTLEGPKKDSPTPGKFGETKGPGKVKEKHKKPASAPKEEKPIEPKAELAEAAPETAPNENDQTNSKSVGQVEDHSQPADPKHKHKSHAPSKKNIPTTPTPTTPTPTTPTPTTPTPSTPNPTSPEKPVPDTGDDSSKWLTAHNDIRKRYNAPPLVWDPKLAATAQGWANRCYFEHSKSGYGENIAAGYPTIESVVQDWAFGTDECPSWDPANPDYSHFTQVVWATAATLGCGVKNCATLPGVPFKLINANFWVCNYGGPPDAPTDFKSNMHASAHQCLKG</sequence>
<evidence type="ECO:0000313" key="4">
    <source>
        <dbReference type="EMBL" id="POW08799.1"/>
    </source>
</evidence>